<organism evidence="2 3">
    <name type="scientific">Paraburkholderia guartelaensis</name>
    <dbReference type="NCBI Taxonomy" id="2546446"/>
    <lineage>
        <taxon>Bacteria</taxon>
        <taxon>Pseudomonadati</taxon>
        <taxon>Pseudomonadota</taxon>
        <taxon>Betaproteobacteria</taxon>
        <taxon>Burkholderiales</taxon>
        <taxon>Burkholderiaceae</taxon>
        <taxon>Paraburkholderia</taxon>
    </lineage>
</organism>
<reference evidence="2 3" key="1">
    <citation type="submission" date="2024-01" db="EMBL/GenBank/DDBJ databases">
        <title>The diversity of rhizobia nodulating Mimosa spp. in eleven states of Brazil covering several biomes is determined by host plant, location, and edaphic factors.</title>
        <authorList>
            <person name="Rouws L."/>
            <person name="Barauna A."/>
            <person name="Beukes C."/>
            <person name="De Faria S.M."/>
            <person name="Gross E."/>
            <person name="Dos Reis Junior F.B."/>
            <person name="Simon M."/>
            <person name="Maluk M."/>
            <person name="Odee D.W."/>
            <person name="Kenicer G."/>
            <person name="Young J.P.W."/>
            <person name="Reis V.M."/>
            <person name="Zilli J."/>
            <person name="James E.K."/>
        </authorList>
    </citation>
    <scope>NUCLEOTIDE SEQUENCE [LARGE SCALE GENOMIC DNA]</scope>
    <source>
        <strain evidence="2 3">JPY164</strain>
    </source>
</reference>
<dbReference type="InterPro" id="IPR010982">
    <property type="entry name" value="Lambda_DNA-bd_dom_sf"/>
</dbReference>
<dbReference type="SUPFAM" id="SSF47413">
    <property type="entry name" value="lambda repressor-like DNA-binding domains"/>
    <property type="match status" value="1"/>
</dbReference>
<dbReference type="SMART" id="SM00530">
    <property type="entry name" value="HTH_XRE"/>
    <property type="match status" value="1"/>
</dbReference>
<name>A0ABU9SKL5_9BURK</name>
<comment type="caution">
    <text evidence="2">The sequence shown here is derived from an EMBL/GenBank/DDBJ whole genome shotgun (WGS) entry which is preliminary data.</text>
</comment>
<dbReference type="Proteomes" id="UP001390669">
    <property type="component" value="Unassembled WGS sequence"/>
</dbReference>
<keyword evidence="3" id="KW-1185">Reference proteome</keyword>
<dbReference type="InterPro" id="IPR001387">
    <property type="entry name" value="Cro/C1-type_HTH"/>
</dbReference>
<dbReference type="PROSITE" id="PS50943">
    <property type="entry name" value="HTH_CROC1"/>
    <property type="match status" value="1"/>
</dbReference>
<feature type="domain" description="HTH cro/C1-type" evidence="1">
    <location>
        <begin position="8"/>
        <end position="61"/>
    </location>
</feature>
<proteinExistence type="predicted"/>
<evidence type="ECO:0000313" key="3">
    <source>
        <dbReference type="Proteomes" id="UP001390669"/>
    </source>
</evidence>
<gene>
    <name evidence="2" type="ORF">VSR33_30855</name>
</gene>
<dbReference type="EMBL" id="JAYMRW010000017">
    <property type="protein sequence ID" value="MEM5451877.1"/>
    <property type="molecule type" value="Genomic_DNA"/>
</dbReference>
<accession>A0ABU9SKL5</accession>
<dbReference type="Gene3D" id="1.10.260.40">
    <property type="entry name" value="lambda repressor-like DNA-binding domains"/>
    <property type="match status" value="1"/>
</dbReference>
<evidence type="ECO:0000313" key="2">
    <source>
        <dbReference type="EMBL" id="MEM5451877.1"/>
    </source>
</evidence>
<evidence type="ECO:0000259" key="1">
    <source>
        <dbReference type="PROSITE" id="PS50943"/>
    </source>
</evidence>
<protein>
    <submittedName>
        <fullName evidence="2">Transcriptional regulator</fullName>
    </submittedName>
</protein>
<dbReference type="RefSeq" id="WP_406953827.1">
    <property type="nucleotide sequence ID" value="NZ_JAYMRW010000017.1"/>
</dbReference>
<sequence length="145" mass="15703">MESIGARLREERQRLRLSQVELATLGGIGKQAQLRYEKDERLPDAAYLASIETAGVDVLYIVTGRRNTSDLSADESDLVRRYRDAPEAVRAAALGALAAGTVPSKFQQDFRGANVGQQVSGDVTGAFTINMGSSKARKKQNSESD</sequence>